<dbReference type="Proteomes" id="UP000254765">
    <property type="component" value="Unassembled WGS sequence"/>
</dbReference>
<feature type="region of interest" description="Disordered" evidence="1">
    <location>
        <begin position="38"/>
        <end position="72"/>
    </location>
</feature>
<evidence type="ECO:0000256" key="2">
    <source>
        <dbReference type="SAM" id="Phobius"/>
    </source>
</evidence>
<proteinExistence type="predicted"/>
<accession>A0A380AS10</accession>
<dbReference type="EMBL" id="UGYK01000002">
    <property type="protein sequence ID" value="SUI86260.1"/>
    <property type="molecule type" value="Genomic_DNA"/>
</dbReference>
<feature type="transmembrane region" description="Helical" evidence="2">
    <location>
        <begin position="6"/>
        <end position="27"/>
    </location>
</feature>
<name>A0A380AS10_SERMA</name>
<sequence length="72" mass="8730">MGTVMVIVFIWLSFNALFITLIALAYWRHCRKDHVSPLQPYDKPQQQPPYHHDYRHHTQPPIRRPIIRNLRT</sequence>
<evidence type="ECO:0000256" key="1">
    <source>
        <dbReference type="SAM" id="MobiDB-lite"/>
    </source>
</evidence>
<evidence type="ECO:0000313" key="3">
    <source>
        <dbReference type="EMBL" id="SUI86260.1"/>
    </source>
</evidence>
<feature type="compositionally biased region" description="Low complexity" evidence="1">
    <location>
        <begin position="39"/>
        <end position="49"/>
    </location>
</feature>
<evidence type="ECO:0000313" key="4">
    <source>
        <dbReference type="Proteomes" id="UP000254765"/>
    </source>
</evidence>
<gene>
    <name evidence="3" type="ORF">NCTC10211_05652</name>
</gene>
<keyword evidence="2" id="KW-1133">Transmembrane helix</keyword>
<keyword evidence="2" id="KW-0812">Transmembrane</keyword>
<protein>
    <submittedName>
        <fullName evidence="3">Uncharacterized protein</fullName>
    </submittedName>
</protein>
<reference evidence="3 4" key="1">
    <citation type="submission" date="2018-06" db="EMBL/GenBank/DDBJ databases">
        <authorList>
            <consortium name="Pathogen Informatics"/>
            <person name="Doyle S."/>
        </authorList>
    </citation>
    <scope>NUCLEOTIDE SEQUENCE [LARGE SCALE GENOMIC DNA]</scope>
    <source>
        <strain evidence="3 4">NCTC10211</strain>
    </source>
</reference>
<keyword evidence="2" id="KW-0472">Membrane</keyword>
<organism evidence="3 4">
    <name type="scientific">Serratia marcescens</name>
    <dbReference type="NCBI Taxonomy" id="615"/>
    <lineage>
        <taxon>Bacteria</taxon>
        <taxon>Pseudomonadati</taxon>
        <taxon>Pseudomonadota</taxon>
        <taxon>Gammaproteobacteria</taxon>
        <taxon>Enterobacterales</taxon>
        <taxon>Yersiniaceae</taxon>
        <taxon>Serratia</taxon>
    </lineage>
</organism>
<dbReference type="AlphaFoldDB" id="A0A380AS10"/>